<protein>
    <submittedName>
        <fullName evidence="8">Permease of the drug/metabolite transporter (DMT) superfamily</fullName>
    </submittedName>
</protein>
<keyword evidence="3 6" id="KW-0812">Transmembrane</keyword>
<organism evidence="8 9">
    <name type="scientific">Acinetobacter marinus</name>
    <dbReference type="NCBI Taxonomy" id="281375"/>
    <lineage>
        <taxon>Bacteria</taxon>
        <taxon>Pseudomonadati</taxon>
        <taxon>Pseudomonadota</taxon>
        <taxon>Gammaproteobacteria</taxon>
        <taxon>Moraxellales</taxon>
        <taxon>Moraxellaceae</taxon>
        <taxon>Acinetobacter</taxon>
    </lineage>
</organism>
<comment type="subcellular location">
    <subcellularLocation>
        <location evidence="1">Cell membrane</location>
        <topology evidence="1">Multi-pass membrane protein</topology>
    </subcellularLocation>
</comment>
<sequence>MSSSDQSATTIARWVFLLPLCAVLIWAINIVVTRYAVDVISPISISFYRWLIALVLLTPFVLAKVIQHWTAVRANLFKLAVLGFFGMVCYQGLAYTAAQYTTATNMGIINAFIPVFSIVLSAIVLQIRPSLSALLGTMLSIFGLAYVVAQGDIQRVLQGQHIVGDLMMIVAVVLYAGYGVLLQRWRLQLPLLVMLYVQICFAVIFHVPLLMYFGLDDLNMSNISPVVYAAIFPSIIAPMVWMMSIQSLGANRSSVFLNLAPIFTAIIAYVFLQEQWTMYHTIGGAMVLAGILLVQKK</sequence>
<evidence type="ECO:0000313" key="9">
    <source>
        <dbReference type="Proteomes" id="UP000242317"/>
    </source>
</evidence>
<gene>
    <name evidence="8" type="ORF">SAMN05421749_10494</name>
</gene>
<dbReference type="PANTHER" id="PTHR42920">
    <property type="entry name" value="OS03G0707200 PROTEIN-RELATED"/>
    <property type="match status" value="1"/>
</dbReference>
<dbReference type="PANTHER" id="PTHR42920:SF11">
    <property type="entry name" value="INNER MEMBRANE PROTEIN YTFF"/>
    <property type="match status" value="1"/>
</dbReference>
<feature type="transmembrane region" description="Helical" evidence="6">
    <location>
        <begin position="131"/>
        <end position="149"/>
    </location>
</feature>
<feature type="transmembrane region" description="Helical" evidence="6">
    <location>
        <begin position="226"/>
        <end position="243"/>
    </location>
</feature>
<dbReference type="OrthoDB" id="4167046at2"/>
<evidence type="ECO:0000256" key="3">
    <source>
        <dbReference type="ARBA" id="ARBA00022692"/>
    </source>
</evidence>
<evidence type="ECO:0000256" key="6">
    <source>
        <dbReference type="SAM" id="Phobius"/>
    </source>
</evidence>
<dbReference type="Proteomes" id="UP000242317">
    <property type="component" value="Unassembled WGS sequence"/>
</dbReference>
<keyword evidence="9" id="KW-1185">Reference proteome</keyword>
<evidence type="ECO:0000256" key="4">
    <source>
        <dbReference type="ARBA" id="ARBA00022989"/>
    </source>
</evidence>
<feature type="transmembrane region" description="Helical" evidence="6">
    <location>
        <begin position="104"/>
        <end position="124"/>
    </location>
</feature>
<evidence type="ECO:0000256" key="2">
    <source>
        <dbReference type="ARBA" id="ARBA00022475"/>
    </source>
</evidence>
<dbReference type="InterPro" id="IPR000620">
    <property type="entry name" value="EamA_dom"/>
</dbReference>
<dbReference type="EMBL" id="FMYK01000004">
    <property type="protein sequence ID" value="SDC31444.1"/>
    <property type="molecule type" value="Genomic_DNA"/>
</dbReference>
<feature type="transmembrane region" description="Helical" evidence="6">
    <location>
        <begin position="161"/>
        <end position="181"/>
    </location>
</feature>
<dbReference type="Pfam" id="PF00892">
    <property type="entry name" value="EamA"/>
    <property type="match status" value="2"/>
</dbReference>
<dbReference type="AlphaFoldDB" id="A0A1G6KKF9"/>
<evidence type="ECO:0000259" key="7">
    <source>
        <dbReference type="Pfam" id="PF00892"/>
    </source>
</evidence>
<feature type="domain" description="EamA" evidence="7">
    <location>
        <begin position="164"/>
        <end position="294"/>
    </location>
</feature>
<dbReference type="SUPFAM" id="SSF103481">
    <property type="entry name" value="Multidrug resistance efflux transporter EmrE"/>
    <property type="match status" value="2"/>
</dbReference>
<reference evidence="9" key="1">
    <citation type="submission" date="2016-09" db="EMBL/GenBank/DDBJ databases">
        <authorList>
            <person name="Varghese N."/>
            <person name="Submissions S."/>
        </authorList>
    </citation>
    <scope>NUCLEOTIDE SEQUENCE [LARGE SCALE GENOMIC DNA]</scope>
    <source>
        <strain evidence="9">ANC 3699</strain>
    </source>
</reference>
<dbReference type="Gene3D" id="1.10.3730.20">
    <property type="match status" value="1"/>
</dbReference>
<dbReference type="RefSeq" id="WP_092619024.1">
    <property type="nucleotide sequence ID" value="NZ_FMYK01000004.1"/>
</dbReference>
<feature type="transmembrane region" description="Helical" evidence="6">
    <location>
        <begin position="278"/>
        <end position="294"/>
    </location>
</feature>
<dbReference type="GO" id="GO:0005886">
    <property type="term" value="C:plasma membrane"/>
    <property type="evidence" value="ECO:0007669"/>
    <property type="project" value="UniProtKB-SubCell"/>
</dbReference>
<keyword evidence="4 6" id="KW-1133">Transmembrane helix</keyword>
<feature type="transmembrane region" description="Helical" evidence="6">
    <location>
        <begin position="79"/>
        <end position="98"/>
    </location>
</feature>
<dbReference type="InterPro" id="IPR051258">
    <property type="entry name" value="Diverse_Substrate_Transporter"/>
</dbReference>
<proteinExistence type="predicted"/>
<feature type="transmembrane region" description="Helical" evidence="6">
    <location>
        <begin position="193"/>
        <end position="214"/>
    </location>
</feature>
<evidence type="ECO:0000256" key="1">
    <source>
        <dbReference type="ARBA" id="ARBA00004651"/>
    </source>
</evidence>
<name>A0A1G6KKF9_9GAMM</name>
<evidence type="ECO:0000313" key="8">
    <source>
        <dbReference type="EMBL" id="SDC31444.1"/>
    </source>
</evidence>
<feature type="domain" description="EamA" evidence="7">
    <location>
        <begin position="15"/>
        <end position="148"/>
    </location>
</feature>
<feature type="transmembrane region" description="Helical" evidence="6">
    <location>
        <begin position="255"/>
        <end position="272"/>
    </location>
</feature>
<dbReference type="InterPro" id="IPR037185">
    <property type="entry name" value="EmrE-like"/>
</dbReference>
<feature type="transmembrane region" description="Helical" evidence="6">
    <location>
        <begin position="47"/>
        <end position="67"/>
    </location>
</feature>
<keyword evidence="5 6" id="KW-0472">Membrane</keyword>
<accession>A0A1G6KKF9</accession>
<feature type="transmembrane region" description="Helical" evidence="6">
    <location>
        <begin position="12"/>
        <end position="35"/>
    </location>
</feature>
<keyword evidence="2" id="KW-1003">Cell membrane</keyword>
<evidence type="ECO:0000256" key="5">
    <source>
        <dbReference type="ARBA" id="ARBA00023136"/>
    </source>
</evidence>